<keyword evidence="1" id="KW-0472">Membrane</keyword>
<dbReference type="PANTHER" id="PTHR34989">
    <property type="entry name" value="PROTEIN HDED"/>
    <property type="match status" value="1"/>
</dbReference>
<feature type="transmembrane region" description="Helical" evidence="1">
    <location>
        <begin position="28"/>
        <end position="47"/>
    </location>
</feature>
<dbReference type="GO" id="GO:0005886">
    <property type="term" value="C:plasma membrane"/>
    <property type="evidence" value="ECO:0007669"/>
    <property type="project" value="TreeGrafter"/>
</dbReference>
<evidence type="ECO:0000313" key="2">
    <source>
        <dbReference type="EMBL" id="QHD66660.1"/>
    </source>
</evidence>
<feature type="transmembrane region" description="Helical" evidence="1">
    <location>
        <begin position="135"/>
        <end position="154"/>
    </location>
</feature>
<dbReference type="InterPro" id="IPR005325">
    <property type="entry name" value="DUF308_memb"/>
</dbReference>
<feature type="transmembrane region" description="Helical" evidence="1">
    <location>
        <begin position="53"/>
        <end position="72"/>
    </location>
</feature>
<reference evidence="2 3" key="1">
    <citation type="submission" date="2019-12" db="EMBL/GenBank/DDBJ databases">
        <title>Functional and genomic insights into the Sphingobium yanoikuyae YC-JY1, a bacterium efficiently degrading bisphenol A.</title>
        <authorList>
            <person name="Jia Y."/>
            <person name="Li X."/>
            <person name="Wang J."/>
            <person name="Eltoukhy A."/>
            <person name="Lamraoui I."/>
            <person name="Yan Y."/>
        </authorList>
    </citation>
    <scope>NUCLEOTIDE SEQUENCE [LARGE SCALE GENOMIC DNA]</scope>
    <source>
        <strain evidence="2 3">YC-JY1</strain>
    </source>
</reference>
<dbReference type="Proteomes" id="UP000464086">
    <property type="component" value="Chromosome"/>
</dbReference>
<dbReference type="RefSeq" id="WP_159365943.1">
    <property type="nucleotide sequence ID" value="NZ_CP047218.1"/>
</dbReference>
<sequence>MSGDTRLAALTPDDPAHRGAINDWTRSFASGLLLVIVGAFALAQPGVTEFLGSRFTGMILIAGGAGAAPTAFPTTESQSNWLDAIFGSLCALLGSLVLVEPFRESVPLVWMVAILLLFIGMLEIITATRSAHQRGWVAIMGLFNAIAGLGLLLAAPSSALIAIGFSFFVRGSFLVLLALHLRSAGHRSALQR</sequence>
<protein>
    <recommendedName>
        <fullName evidence="4">DUF308 domain-containing protein</fullName>
    </recommendedName>
</protein>
<dbReference type="AlphaFoldDB" id="A0A6P1GE52"/>
<dbReference type="PANTHER" id="PTHR34989:SF1">
    <property type="entry name" value="PROTEIN HDED"/>
    <property type="match status" value="1"/>
</dbReference>
<dbReference type="InterPro" id="IPR052712">
    <property type="entry name" value="Acid_resist_chaperone_HdeD"/>
</dbReference>
<proteinExistence type="predicted"/>
<keyword evidence="1" id="KW-1133">Transmembrane helix</keyword>
<evidence type="ECO:0000256" key="1">
    <source>
        <dbReference type="SAM" id="Phobius"/>
    </source>
</evidence>
<name>A0A6P1GE52_SPHYA</name>
<dbReference type="EMBL" id="CP047218">
    <property type="protein sequence ID" value="QHD66660.1"/>
    <property type="molecule type" value="Genomic_DNA"/>
</dbReference>
<dbReference type="Pfam" id="PF03729">
    <property type="entry name" value="DUF308"/>
    <property type="match status" value="1"/>
</dbReference>
<keyword evidence="1" id="KW-0812">Transmembrane</keyword>
<gene>
    <name evidence="2" type="ORF">GS397_06040</name>
</gene>
<feature type="transmembrane region" description="Helical" evidence="1">
    <location>
        <begin position="160"/>
        <end position="181"/>
    </location>
</feature>
<evidence type="ECO:0008006" key="4">
    <source>
        <dbReference type="Google" id="ProtNLM"/>
    </source>
</evidence>
<accession>A0A6P1GE52</accession>
<organism evidence="2 3">
    <name type="scientific">Sphingobium yanoikuyae</name>
    <name type="common">Sphingomonas yanoikuyae</name>
    <dbReference type="NCBI Taxonomy" id="13690"/>
    <lineage>
        <taxon>Bacteria</taxon>
        <taxon>Pseudomonadati</taxon>
        <taxon>Pseudomonadota</taxon>
        <taxon>Alphaproteobacteria</taxon>
        <taxon>Sphingomonadales</taxon>
        <taxon>Sphingomonadaceae</taxon>
        <taxon>Sphingobium</taxon>
    </lineage>
</organism>
<feature type="transmembrane region" description="Helical" evidence="1">
    <location>
        <begin position="108"/>
        <end position="128"/>
    </location>
</feature>
<evidence type="ECO:0000313" key="3">
    <source>
        <dbReference type="Proteomes" id="UP000464086"/>
    </source>
</evidence>